<name>A0ACB9C983_9ASTR</name>
<sequence>MPSLMGMSNQNKIRTIHILSQYQRTDYSPSSLKRGLKMKLLDWMQHKFRQTNNEPPTEFSPRKSCSCLTGQPSLDDLQYYPKSHYAKASSKTQREGQFRKSFTCIETAKQTAAAEEETAAVFTELFHGFLAIGTLAAETVTNEPKTPTFATYVDNNMEKETEATDYEFKLINDELEKVLESEGRENGCENNENGPVVCPLQDYLFGSVIELPETVTVKKEKEHRTSLGELFQRTKSVEEVTGGKINKAEKLKEKETEKSAVCLMKKILKGRTHYSSSKHSTAEKKPRKILQMFHRKVHPEGLAVEPKSENHLKHATEGNFVEQYRNRNDILFEDTKLFPMVDSSKKSANCTMSYMPSGCCMNDSDGNRECWIKSDSEYLVLEL</sequence>
<evidence type="ECO:0000313" key="2">
    <source>
        <dbReference type="Proteomes" id="UP001056120"/>
    </source>
</evidence>
<evidence type="ECO:0000313" key="1">
    <source>
        <dbReference type="EMBL" id="KAI3730810.1"/>
    </source>
</evidence>
<comment type="caution">
    <text evidence="1">The sequence shown here is derived from an EMBL/GenBank/DDBJ whole genome shotgun (WGS) entry which is preliminary data.</text>
</comment>
<dbReference type="Proteomes" id="UP001056120">
    <property type="component" value="Linkage Group LG21"/>
</dbReference>
<reference evidence="2" key="1">
    <citation type="journal article" date="2022" name="Mol. Ecol. Resour.">
        <title>The genomes of chicory, endive, great burdock and yacon provide insights into Asteraceae palaeo-polyploidization history and plant inulin production.</title>
        <authorList>
            <person name="Fan W."/>
            <person name="Wang S."/>
            <person name="Wang H."/>
            <person name="Wang A."/>
            <person name="Jiang F."/>
            <person name="Liu H."/>
            <person name="Zhao H."/>
            <person name="Xu D."/>
            <person name="Zhang Y."/>
        </authorList>
    </citation>
    <scope>NUCLEOTIDE SEQUENCE [LARGE SCALE GENOMIC DNA]</scope>
    <source>
        <strain evidence="2">cv. Yunnan</strain>
    </source>
</reference>
<proteinExistence type="predicted"/>
<accession>A0ACB9C983</accession>
<gene>
    <name evidence="1" type="ORF">L1987_61988</name>
</gene>
<organism evidence="1 2">
    <name type="scientific">Smallanthus sonchifolius</name>
    <dbReference type="NCBI Taxonomy" id="185202"/>
    <lineage>
        <taxon>Eukaryota</taxon>
        <taxon>Viridiplantae</taxon>
        <taxon>Streptophyta</taxon>
        <taxon>Embryophyta</taxon>
        <taxon>Tracheophyta</taxon>
        <taxon>Spermatophyta</taxon>
        <taxon>Magnoliopsida</taxon>
        <taxon>eudicotyledons</taxon>
        <taxon>Gunneridae</taxon>
        <taxon>Pentapetalae</taxon>
        <taxon>asterids</taxon>
        <taxon>campanulids</taxon>
        <taxon>Asterales</taxon>
        <taxon>Asteraceae</taxon>
        <taxon>Asteroideae</taxon>
        <taxon>Heliantheae alliance</taxon>
        <taxon>Millerieae</taxon>
        <taxon>Smallanthus</taxon>
    </lineage>
</organism>
<dbReference type="EMBL" id="CM042038">
    <property type="protein sequence ID" value="KAI3730810.1"/>
    <property type="molecule type" value="Genomic_DNA"/>
</dbReference>
<keyword evidence="2" id="KW-1185">Reference proteome</keyword>
<protein>
    <submittedName>
        <fullName evidence="1">Uncharacterized protein</fullName>
    </submittedName>
</protein>
<reference evidence="1 2" key="2">
    <citation type="journal article" date="2022" name="Mol. Ecol. Resour.">
        <title>The genomes of chicory, endive, great burdock and yacon provide insights into Asteraceae paleo-polyploidization history and plant inulin production.</title>
        <authorList>
            <person name="Fan W."/>
            <person name="Wang S."/>
            <person name="Wang H."/>
            <person name="Wang A."/>
            <person name="Jiang F."/>
            <person name="Liu H."/>
            <person name="Zhao H."/>
            <person name="Xu D."/>
            <person name="Zhang Y."/>
        </authorList>
    </citation>
    <scope>NUCLEOTIDE SEQUENCE [LARGE SCALE GENOMIC DNA]</scope>
    <source>
        <strain evidence="2">cv. Yunnan</strain>
        <tissue evidence="1">Leaves</tissue>
    </source>
</reference>